<protein>
    <submittedName>
        <fullName evidence="1">Uncharacterized protein</fullName>
    </submittedName>
</protein>
<accession>A0A879R3V6</accession>
<dbReference type="KEGG" id="vg:77946265"/>
<proteinExistence type="predicted"/>
<keyword evidence="2" id="KW-1185">Reference proteome</keyword>
<dbReference type="GeneID" id="77946265"/>
<name>A0A879R3V6_9CAUD</name>
<reference evidence="1" key="1">
    <citation type="submission" date="2020-09" db="EMBL/GenBank/DDBJ databases">
        <authorList>
            <person name="Zhang D."/>
            <person name="Hatherill J.R."/>
            <person name="Ramirez J.F."/>
            <person name="Edinger B."/>
            <person name="Balarin R."/>
            <person name="Sullivan A."/>
            <person name="Humpal K.M."/>
            <person name="Guseva A."/>
            <person name="Butela K.A."/>
            <person name="Garlena R.A."/>
            <person name="Russell D.A."/>
            <person name="Pope W.H."/>
            <person name="Jacobs-Sera D."/>
            <person name="Hatfull G.F."/>
        </authorList>
    </citation>
    <scope>NUCLEOTIDE SEQUENCE</scope>
</reference>
<dbReference type="RefSeq" id="YP_010670070.1">
    <property type="nucleotide sequence ID" value="NC_070963.1"/>
</dbReference>
<organism evidence="1 2">
    <name type="scientific">Synechococcus phage S-SRM01</name>
    <dbReference type="NCBI Taxonomy" id="2781608"/>
    <lineage>
        <taxon>Viruses</taxon>
        <taxon>Duplodnaviria</taxon>
        <taxon>Heunggongvirae</taxon>
        <taxon>Uroviricota</taxon>
        <taxon>Caudoviricetes</taxon>
        <taxon>Pantevenvirales</taxon>
        <taxon>Kyanoviridae</taxon>
        <taxon>Serangoonvirus</taxon>
        <taxon>Serangoonvirus essarone</taxon>
    </lineage>
</organism>
<evidence type="ECO:0000313" key="1">
    <source>
        <dbReference type="EMBL" id="QPX48060.1"/>
    </source>
</evidence>
<dbReference type="Proteomes" id="UP000664915">
    <property type="component" value="Segment"/>
</dbReference>
<dbReference type="EMBL" id="MW015081">
    <property type="protein sequence ID" value="QPX48060.1"/>
    <property type="molecule type" value="Genomic_DNA"/>
</dbReference>
<sequence length="69" mass="8243">MTNSITPKVAYIPLEYHMSVEDFLEVWKDMGMEDEPTQEDYDTAVLDRAQSYFHDMRGMFEKYIRLENA</sequence>
<evidence type="ECO:0000313" key="2">
    <source>
        <dbReference type="Proteomes" id="UP000664915"/>
    </source>
</evidence>